<dbReference type="EMBL" id="CP007139">
    <property type="protein sequence ID" value="AIE87707.1"/>
    <property type="molecule type" value="Genomic_DNA"/>
</dbReference>
<proteinExistence type="predicted"/>
<keyword evidence="2" id="KW-1185">Reference proteome</keyword>
<dbReference type="HOGENOM" id="CLU_2105348_0_0_0"/>
<name>A0A068NWG6_FIMGI</name>
<reference evidence="1 2" key="1">
    <citation type="journal article" date="2014" name="PLoS ONE">
        <title>The first complete genome sequence of the class fimbriimonadia in the phylum armatimonadetes.</title>
        <authorList>
            <person name="Hu Z.Y."/>
            <person name="Wang Y.Z."/>
            <person name="Im W.T."/>
            <person name="Wang S.Y."/>
            <person name="Zhao G.P."/>
            <person name="Zheng H.J."/>
            <person name="Quan Z.X."/>
        </authorList>
    </citation>
    <scope>NUCLEOTIDE SEQUENCE [LARGE SCALE GENOMIC DNA]</scope>
    <source>
        <strain evidence="1">Gsoil 348</strain>
    </source>
</reference>
<dbReference type="AlphaFoldDB" id="A0A068NWG6"/>
<sequence length="115" mass="12281">MAGVEVSFITQLQGQEPEGFAGRLKQAATEGVVNENAFPFAVEEITPELTAEALSLARQLVTPVIENPDPYRGNTIKSALGPMIDGTGTFARLAYHPGYHQAQVHMIKSAPGYPG</sequence>
<evidence type="ECO:0000313" key="1">
    <source>
        <dbReference type="EMBL" id="AIE87707.1"/>
    </source>
</evidence>
<dbReference type="KEGG" id="fgi:OP10G_4339"/>
<dbReference type="Proteomes" id="UP000027982">
    <property type="component" value="Chromosome"/>
</dbReference>
<organism evidence="1 2">
    <name type="scientific">Fimbriimonas ginsengisoli Gsoil 348</name>
    <dbReference type="NCBI Taxonomy" id="661478"/>
    <lineage>
        <taxon>Bacteria</taxon>
        <taxon>Bacillati</taxon>
        <taxon>Armatimonadota</taxon>
        <taxon>Fimbriimonadia</taxon>
        <taxon>Fimbriimonadales</taxon>
        <taxon>Fimbriimonadaceae</taxon>
        <taxon>Fimbriimonas</taxon>
    </lineage>
</organism>
<evidence type="ECO:0000313" key="2">
    <source>
        <dbReference type="Proteomes" id="UP000027982"/>
    </source>
</evidence>
<protein>
    <submittedName>
        <fullName evidence="1">Uncharacterized protein</fullName>
    </submittedName>
</protein>
<gene>
    <name evidence="1" type="ORF">OP10G_4339</name>
</gene>
<accession>A0A068NWG6</accession>